<gene>
    <name evidence="1" type="ORF">GCM10011584_28790</name>
</gene>
<sequence length="83" mass="9413">MTRPRSPGAAAAPRTEKAAFRYDCRRYTAMVRAGWRVVRFVYEDVMARQDDVREVLTDLVALGPQTTYVDHVPGLDRRVMGGI</sequence>
<accession>A0ABQ2NF67</accession>
<organism evidence="1 2">
    <name type="scientific">Nocardioides phosphati</name>
    <dbReference type="NCBI Taxonomy" id="1867775"/>
    <lineage>
        <taxon>Bacteria</taxon>
        <taxon>Bacillati</taxon>
        <taxon>Actinomycetota</taxon>
        <taxon>Actinomycetes</taxon>
        <taxon>Propionibacteriales</taxon>
        <taxon>Nocardioidaceae</taxon>
        <taxon>Nocardioides</taxon>
    </lineage>
</organism>
<reference evidence="2" key="1">
    <citation type="journal article" date="2019" name="Int. J. Syst. Evol. Microbiol.">
        <title>The Global Catalogue of Microorganisms (GCM) 10K type strain sequencing project: providing services to taxonomists for standard genome sequencing and annotation.</title>
        <authorList>
            <consortium name="The Broad Institute Genomics Platform"/>
            <consortium name="The Broad Institute Genome Sequencing Center for Infectious Disease"/>
            <person name="Wu L."/>
            <person name="Ma J."/>
        </authorList>
    </citation>
    <scope>NUCLEOTIDE SEQUENCE [LARGE SCALE GENOMIC DNA]</scope>
    <source>
        <strain evidence="2">CGMCC 4.7371</strain>
    </source>
</reference>
<dbReference type="Proteomes" id="UP000655410">
    <property type="component" value="Unassembled WGS sequence"/>
</dbReference>
<dbReference type="RefSeq" id="WP_188784712.1">
    <property type="nucleotide sequence ID" value="NZ_BMNI01000008.1"/>
</dbReference>
<evidence type="ECO:0000313" key="1">
    <source>
        <dbReference type="EMBL" id="GGO92422.1"/>
    </source>
</evidence>
<protein>
    <recommendedName>
        <fullName evidence="3">DUF559 domain-containing protein</fullName>
    </recommendedName>
</protein>
<proteinExistence type="predicted"/>
<name>A0ABQ2NF67_9ACTN</name>
<comment type="caution">
    <text evidence="1">The sequence shown here is derived from an EMBL/GenBank/DDBJ whole genome shotgun (WGS) entry which is preliminary data.</text>
</comment>
<keyword evidence="2" id="KW-1185">Reference proteome</keyword>
<evidence type="ECO:0008006" key="3">
    <source>
        <dbReference type="Google" id="ProtNLM"/>
    </source>
</evidence>
<evidence type="ECO:0000313" key="2">
    <source>
        <dbReference type="Proteomes" id="UP000655410"/>
    </source>
</evidence>
<dbReference type="EMBL" id="BMNI01000008">
    <property type="protein sequence ID" value="GGO92422.1"/>
    <property type="molecule type" value="Genomic_DNA"/>
</dbReference>